<dbReference type="AlphaFoldDB" id="A0A081N7B2"/>
<reference evidence="1 2" key="1">
    <citation type="submission" date="2014-06" db="EMBL/GenBank/DDBJ databases">
        <title>Whole Genome Sequences of Three Symbiotic Endozoicomonas Bacteria.</title>
        <authorList>
            <person name="Neave M.J."/>
            <person name="Apprill A."/>
            <person name="Voolstra C.R."/>
        </authorList>
    </citation>
    <scope>NUCLEOTIDE SEQUENCE [LARGE SCALE GENOMIC DNA]</scope>
    <source>
        <strain evidence="1 2">LMG 24815</strain>
    </source>
</reference>
<proteinExistence type="predicted"/>
<dbReference type="Proteomes" id="UP000028006">
    <property type="component" value="Unassembled WGS sequence"/>
</dbReference>
<accession>A0A081N7B2</accession>
<evidence type="ECO:0000313" key="2">
    <source>
        <dbReference type="Proteomes" id="UP000028006"/>
    </source>
</evidence>
<evidence type="ECO:0000313" key="1">
    <source>
        <dbReference type="EMBL" id="KEQ14335.1"/>
    </source>
</evidence>
<protein>
    <submittedName>
        <fullName evidence="1">Uncharacterized protein</fullName>
    </submittedName>
</protein>
<sequence length="176" mass="20283">MTVVSERSQRRQQERERKKLIKRWQKKLDKHTNDTGEVTLESSSVGLPKLSVIINNFASPLYNDAASKEEIDAIFRLVIGYWNLGHFHDDDKAVLFPYVIEPLLAHFDDPENALRKKLEKVTEAKCSEYDHDPRFIVDFMISPLGNKSHLQVASLPIKPEDFKSAHLKNSRSKLKA</sequence>
<dbReference type="EMBL" id="JOKG01000002">
    <property type="protein sequence ID" value="KEQ14335.1"/>
    <property type="molecule type" value="Genomic_DNA"/>
</dbReference>
<name>A0A081N7B2_9GAMM</name>
<organism evidence="1 2">
    <name type="scientific">Endozoicomonas montiporae</name>
    <dbReference type="NCBI Taxonomy" id="1027273"/>
    <lineage>
        <taxon>Bacteria</taxon>
        <taxon>Pseudomonadati</taxon>
        <taxon>Pseudomonadota</taxon>
        <taxon>Gammaproteobacteria</taxon>
        <taxon>Oceanospirillales</taxon>
        <taxon>Endozoicomonadaceae</taxon>
        <taxon>Endozoicomonas</taxon>
    </lineage>
</organism>
<dbReference type="RefSeq" id="WP_034874184.1">
    <property type="nucleotide sequence ID" value="NZ_JOKG01000002.1"/>
</dbReference>
<gene>
    <name evidence="1" type="ORF">GZ77_08010</name>
</gene>
<keyword evidence="2" id="KW-1185">Reference proteome</keyword>
<comment type="caution">
    <text evidence="1">The sequence shown here is derived from an EMBL/GenBank/DDBJ whole genome shotgun (WGS) entry which is preliminary data.</text>
</comment>